<dbReference type="PANTHER" id="PTHR43394">
    <property type="entry name" value="ATP-DEPENDENT PERMEASE MDL1, MITOCHONDRIAL"/>
    <property type="match status" value="1"/>
</dbReference>
<evidence type="ECO:0000256" key="7">
    <source>
        <dbReference type="ARBA" id="ARBA00023136"/>
    </source>
</evidence>
<feature type="transmembrane region" description="Helical" evidence="8">
    <location>
        <begin position="201"/>
        <end position="221"/>
    </location>
</feature>
<comment type="caution">
    <text evidence="12">The sequence shown here is derived from an EMBL/GenBank/DDBJ whole genome shotgun (WGS) entry which is preliminary data.</text>
</comment>
<dbReference type="Gene3D" id="3.90.70.10">
    <property type="entry name" value="Cysteine proteinases"/>
    <property type="match status" value="1"/>
</dbReference>
<dbReference type="Proteomes" id="UP000235346">
    <property type="component" value="Unassembled WGS sequence"/>
</dbReference>
<dbReference type="SUPFAM" id="SSF52540">
    <property type="entry name" value="P-loop containing nucleoside triphosphate hydrolases"/>
    <property type="match status" value="1"/>
</dbReference>
<reference evidence="12 13" key="1">
    <citation type="submission" date="2018-01" db="EMBL/GenBank/DDBJ databases">
        <title>Halomonas endophytica sp. nov., isolated from storage liquid in the stems of Populus euphratica.</title>
        <authorList>
            <person name="Chen C."/>
        </authorList>
    </citation>
    <scope>NUCLEOTIDE SEQUENCE [LARGE SCALE GENOMIC DNA]</scope>
    <source>
        <strain evidence="12 13">DSM 26881</strain>
    </source>
</reference>
<dbReference type="GO" id="GO:0015421">
    <property type="term" value="F:ABC-type oligopeptide transporter activity"/>
    <property type="evidence" value="ECO:0007669"/>
    <property type="project" value="TreeGrafter"/>
</dbReference>
<dbReference type="GO" id="GO:0008233">
    <property type="term" value="F:peptidase activity"/>
    <property type="evidence" value="ECO:0007669"/>
    <property type="project" value="InterPro"/>
</dbReference>
<proteinExistence type="predicted"/>
<feature type="transmembrane region" description="Helical" evidence="8">
    <location>
        <begin position="273"/>
        <end position="298"/>
    </location>
</feature>
<dbReference type="OrthoDB" id="9806127at2"/>
<accession>A0A2N7TH82</accession>
<dbReference type="GO" id="GO:0016887">
    <property type="term" value="F:ATP hydrolysis activity"/>
    <property type="evidence" value="ECO:0007669"/>
    <property type="project" value="InterPro"/>
</dbReference>
<evidence type="ECO:0000256" key="8">
    <source>
        <dbReference type="SAM" id="Phobius"/>
    </source>
</evidence>
<dbReference type="AlphaFoldDB" id="A0A2N7TH82"/>
<dbReference type="Gene3D" id="3.40.50.300">
    <property type="entry name" value="P-loop containing nucleotide triphosphate hydrolases"/>
    <property type="match status" value="1"/>
</dbReference>
<keyword evidence="3" id="KW-0547">Nucleotide-binding</keyword>
<dbReference type="PANTHER" id="PTHR43394:SF1">
    <property type="entry name" value="ATP-BINDING CASSETTE SUB-FAMILY B MEMBER 10, MITOCHONDRIAL"/>
    <property type="match status" value="1"/>
</dbReference>
<organism evidence="12 13">
    <name type="scientific">Halomonas heilongjiangensis</name>
    <dbReference type="NCBI Taxonomy" id="1387883"/>
    <lineage>
        <taxon>Bacteria</taxon>
        <taxon>Pseudomonadati</taxon>
        <taxon>Pseudomonadota</taxon>
        <taxon>Gammaproteobacteria</taxon>
        <taxon>Oceanospirillales</taxon>
        <taxon>Halomonadaceae</taxon>
        <taxon>Halomonas</taxon>
    </lineage>
</organism>
<dbReference type="Pfam" id="PF00664">
    <property type="entry name" value="ABC_membrane"/>
    <property type="match status" value="1"/>
</dbReference>
<dbReference type="PROSITE" id="PS50990">
    <property type="entry name" value="PEPTIDASE_C39"/>
    <property type="match status" value="1"/>
</dbReference>
<feature type="domain" description="ABC transmembrane type-1" evidence="10">
    <location>
        <begin position="167"/>
        <end position="445"/>
    </location>
</feature>
<dbReference type="InterPro" id="IPR039421">
    <property type="entry name" value="Type_1_exporter"/>
</dbReference>
<keyword evidence="7 8" id="KW-0472">Membrane</keyword>
<sequence length="721" mass="77938">MATAQVLGNSAEGTDPLRAGLVLLCHRLGRTTTPAELGDGLALEQGCLPLALVSRALRRVAIEARVLESPLETIGEGLLPALLIMADGSTRLLVEWRDDEAVVLLPESGGGSETRRREALTASYGGAVVVARPAYRPDDRAGDFAREHDEHWLKGPLKRRWKTWVEVGVAALMANMLAISTAIFAMQVYDRVVPTAAFDTLWILASGVALAVVLEFVLRILRAHLLDITGKGLDQQLTSRLFEQVMQLRLAAKPGSTGAFSAQIREFESVREFFTSSTIGAISDLPFVLLFLGVIAYIGGPVAWIPFIAIWLMVLPGLLAQGRLAKLSRRNLREGAVRNGVLLESIENLETVKATRAEGRNLRLWESLSAELAEVGVKVRGLSAMLGHGATMVQQLGYVGVVLVGVYQIGAGNMTIGALIACTILASRTVSPMTQVAGLLARWQHVKVALEGLDELMKAPVERPAGRTFVRKPSLRGHYRLEEVRLRYQEEGPAALNLQELEIAAGERIALLGGNGAGKSTLLRLLAGLSDPGNGRVLLDDVSLGQIEPADRRRAIGYLPQDIALFYGTLRENLLLDGAAHDDEALFEALDAVGLGAFVRRHPLGLDLPIQGSGSVSGGQRQAIGLTRLLLQDPRIVLMDEPTSAFDQTSERRVIDYLSGWLAGRTLVVSTHKKTLLSLVERAVVLRDGRVVMDGPVDSVVSGNQVKVPRRKRVGEECRDG</sequence>
<evidence type="ECO:0000313" key="13">
    <source>
        <dbReference type="Proteomes" id="UP000235346"/>
    </source>
</evidence>
<dbReference type="PROSITE" id="PS50929">
    <property type="entry name" value="ABC_TM1F"/>
    <property type="match status" value="1"/>
</dbReference>
<feature type="domain" description="Peptidase C39" evidence="11">
    <location>
        <begin position="10"/>
        <end position="131"/>
    </location>
</feature>
<dbReference type="InterPro" id="IPR027417">
    <property type="entry name" value="P-loop_NTPase"/>
</dbReference>
<dbReference type="InterPro" id="IPR017750">
    <property type="entry name" value="ATPase_T1SS"/>
</dbReference>
<feature type="domain" description="ABC transporter" evidence="9">
    <location>
        <begin position="479"/>
        <end position="713"/>
    </location>
</feature>
<gene>
    <name evidence="12" type="ORF">C1H66_19645</name>
</gene>
<evidence type="ECO:0000259" key="10">
    <source>
        <dbReference type="PROSITE" id="PS50929"/>
    </source>
</evidence>
<dbReference type="PROSITE" id="PS50893">
    <property type="entry name" value="ABC_TRANSPORTER_2"/>
    <property type="match status" value="1"/>
</dbReference>
<dbReference type="InterPro" id="IPR011527">
    <property type="entry name" value="ABC1_TM_dom"/>
</dbReference>
<dbReference type="EMBL" id="PNRE01000090">
    <property type="protein sequence ID" value="PMR67544.1"/>
    <property type="molecule type" value="Genomic_DNA"/>
</dbReference>
<evidence type="ECO:0000259" key="11">
    <source>
        <dbReference type="PROSITE" id="PS50990"/>
    </source>
</evidence>
<dbReference type="InterPro" id="IPR005074">
    <property type="entry name" value="Peptidase_C39"/>
</dbReference>
<keyword evidence="6 8" id="KW-1133">Transmembrane helix</keyword>
<evidence type="ECO:0000313" key="12">
    <source>
        <dbReference type="EMBL" id="PMR67544.1"/>
    </source>
</evidence>
<dbReference type="RefSeq" id="WP_102629560.1">
    <property type="nucleotide sequence ID" value="NZ_PDOH01000056.1"/>
</dbReference>
<evidence type="ECO:0000256" key="4">
    <source>
        <dbReference type="ARBA" id="ARBA00022801"/>
    </source>
</evidence>
<name>A0A2N7TH82_9GAMM</name>
<dbReference type="InterPro" id="IPR003593">
    <property type="entry name" value="AAA+_ATPase"/>
</dbReference>
<feature type="transmembrane region" description="Helical" evidence="8">
    <location>
        <begin position="164"/>
        <end position="189"/>
    </location>
</feature>
<evidence type="ECO:0000259" key="9">
    <source>
        <dbReference type="PROSITE" id="PS50893"/>
    </source>
</evidence>
<evidence type="ECO:0000256" key="1">
    <source>
        <dbReference type="ARBA" id="ARBA00004651"/>
    </source>
</evidence>
<dbReference type="InterPro" id="IPR003439">
    <property type="entry name" value="ABC_transporter-like_ATP-bd"/>
</dbReference>
<keyword evidence="5" id="KW-0067">ATP-binding</keyword>
<dbReference type="GO" id="GO:0005524">
    <property type="term" value="F:ATP binding"/>
    <property type="evidence" value="ECO:0007669"/>
    <property type="project" value="UniProtKB-KW"/>
</dbReference>
<dbReference type="GO" id="GO:0005886">
    <property type="term" value="C:plasma membrane"/>
    <property type="evidence" value="ECO:0007669"/>
    <property type="project" value="UniProtKB-SubCell"/>
</dbReference>
<keyword evidence="4" id="KW-0378">Hydrolase</keyword>
<keyword evidence="13" id="KW-1185">Reference proteome</keyword>
<evidence type="ECO:0000256" key="2">
    <source>
        <dbReference type="ARBA" id="ARBA00022692"/>
    </source>
</evidence>
<dbReference type="Pfam" id="PF00005">
    <property type="entry name" value="ABC_tran"/>
    <property type="match status" value="1"/>
</dbReference>
<dbReference type="CDD" id="cd18587">
    <property type="entry name" value="ABC_6TM_LapB_like"/>
    <property type="match status" value="1"/>
</dbReference>
<comment type="subcellular location">
    <subcellularLocation>
        <location evidence="1">Cell membrane</location>
        <topology evidence="1">Multi-pass membrane protein</topology>
    </subcellularLocation>
</comment>
<keyword evidence="2 8" id="KW-0812">Transmembrane</keyword>
<evidence type="ECO:0000256" key="5">
    <source>
        <dbReference type="ARBA" id="ARBA00022840"/>
    </source>
</evidence>
<evidence type="ECO:0000256" key="3">
    <source>
        <dbReference type="ARBA" id="ARBA00022741"/>
    </source>
</evidence>
<dbReference type="NCBIfam" id="TIGR03375">
    <property type="entry name" value="type_I_sec_LssB"/>
    <property type="match status" value="1"/>
</dbReference>
<dbReference type="SUPFAM" id="SSF90123">
    <property type="entry name" value="ABC transporter transmembrane region"/>
    <property type="match status" value="1"/>
</dbReference>
<dbReference type="InterPro" id="IPR036640">
    <property type="entry name" value="ABC1_TM_sf"/>
</dbReference>
<protein>
    <submittedName>
        <fullName evidence="12">Type I secretion system permease/ATPase</fullName>
    </submittedName>
</protein>
<feature type="transmembrane region" description="Helical" evidence="8">
    <location>
        <begin position="304"/>
        <end position="324"/>
    </location>
</feature>
<dbReference type="GO" id="GO:0006508">
    <property type="term" value="P:proteolysis"/>
    <property type="evidence" value="ECO:0007669"/>
    <property type="project" value="InterPro"/>
</dbReference>
<evidence type="ECO:0000256" key="6">
    <source>
        <dbReference type="ARBA" id="ARBA00022989"/>
    </source>
</evidence>
<dbReference type="SMART" id="SM00382">
    <property type="entry name" value="AAA"/>
    <property type="match status" value="1"/>
</dbReference>
<dbReference type="Gene3D" id="1.20.1560.10">
    <property type="entry name" value="ABC transporter type 1, transmembrane domain"/>
    <property type="match status" value="1"/>
</dbReference>